<sequence length="290" mass="33330">MNQKQHKSLSVTWLLVILILLSSVITGISTEKAVSAGGASILTLLSVIFALWQGSRRYGWKGILIFLVTAFIFGNFYENLSIATGFPFGNYYYTSALGPKLIYTPLFINIAYFQMAFVAWNLSEPLLEQYSNSVNGKMLFVQPFLASFIMVMWDVVIDPWSSTVSHAWRWRDGGAYFGVPFSNYLGWFLCVFSIFFFFSMYTKNYQKNIIPEITKKHSYWIQIVLVYYSWVILLLLKALRTPFYQKVTDLTGQTWHIQQIYQVGGLVGLYSIVPIGLLALVKIFKRYSLN</sequence>
<feature type="transmembrane region" description="Helical" evidence="1">
    <location>
        <begin position="259"/>
        <end position="281"/>
    </location>
</feature>
<feature type="transmembrane region" description="Helical" evidence="1">
    <location>
        <begin position="173"/>
        <end position="198"/>
    </location>
</feature>
<comment type="caution">
    <text evidence="2">The sequence shown here is derived from an EMBL/GenBank/DDBJ whole genome shotgun (WGS) entry which is preliminary data.</text>
</comment>
<dbReference type="OrthoDB" id="9811293at2"/>
<protein>
    <recommendedName>
        <fullName evidence="4">Carotenoid biosynthesis protein</fullName>
    </recommendedName>
</protein>
<evidence type="ECO:0008006" key="4">
    <source>
        <dbReference type="Google" id="ProtNLM"/>
    </source>
</evidence>
<organism evidence="2 3">
    <name type="scientific">Liquorilactobacillus capillatus DSM 19910</name>
    <dbReference type="NCBI Taxonomy" id="1423731"/>
    <lineage>
        <taxon>Bacteria</taxon>
        <taxon>Bacillati</taxon>
        <taxon>Bacillota</taxon>
        <taxon>Bacilli</taxon>
        <taxon>Lactobacillales</taxon>
        <taxon>Lactobacillaceae</taxon>
        <taxon>Liquorilactobacillus</taxon>
    </lineage>
</organism>
<evidence type="ECO:0000256" key="1">
    <source>
        <dbReference type="SAM" id="Phobius"/>
    </source>
</evidence>
<dbReference type="RefSeq" id="WP_057743937.1">
    <property type="nucleotide sequence ID" value="NZ_AZEF01000025.1"/>
</dbReference>
<dbReference type="AlphaFoldDB" id="A0A0R1M0P5"/>
<dbReference type="PANTHER" id="PTHR39419">
    <property type="entry name" value="SLL0814 PROTEIN"/>
    <property type="match status" value="1"/>
</dbReference>
<evidence type="ECO:0000313" key="3">
    <source>
        <dbReference type="Proteomes" id="UP000051621"/>
    </source>
</evidence>
<keyword evidence="1" id="KW-0472">Membrane</keyword>
<keyword evidence="1" id="KW-0812">Transmembrane</keyword>
<feature type="transmembrane region" description="Helical" evidence="1">
    <location>
        <begin position="101"/>
        <end position="122"/>
    </location>
</feature>
<keyword evidence="3" id="KW-1185">Reference proteome</keyword>
<dbReference type="EMBL" id="AZEF01000025">
    <property type="protein sequence ID" value="KRL01500.1"/>
    <property type="molecule type" value="Genomic_DNA"/>
</dbReference>
<dbReference type="InterPro" id="IPR007354">
    <property type="entry name" value="CruF-like"/>
</dbReference>
<feature type="transmembrane region" description="Helical" evidence="1">
    <location>
        <begin position="134"/>
        <end position="153"/>
    </location>
</feature>
<reference evidence="2 3" key="1">
    <citation type="journal article" date="2015" name="Genome Announc.">
        <title>Expanding the biotechnology potential of lactobacilli through comparative genomics of 213 strains and associated genera.</title>
        <authorList>
            <person name="Sun Z."/>
            <person name="Harris H.M."/>
            <person name="McCann A."/>
            <person name="Guo C."/>
            <person name="Argimon S."/>
            <person name="Zhang W."/>
            <person name="Yang X."/>
            <person name="Jeffery I.B."/>
            <person name="Cooney J.C."/>
            <person name="Kagawa T.F."/>
            <person name="Liu W."/>
            <person name="Song Y."/>
            <person name="Salvetti E."/>
            <person name="Wrobel A."/>
            <person name="Rasinkangas P."/>
            <person name="Parkhill J."/>
            <person name="Rea M.C."/>
            <person name="O'Sullivan O."/>
            <person name="Ritari J."/>
            <person name="Douillard F.P."/>
            <person name="Paul Ross R."/>
            <person name="Yang R."/>
            <person name="Briner A.E."/>
            <person name="Felis G.E."/>
            <person name="de Vos W.M."/>
            <person name="Barrangou R."/>
            <person name="Klaenhammer T.R."/>
            <person name="Caufield P.W."/>
            <person name="Cui Y."/>
            <person name="Zhang H."/>
            <person name="O'Toole P.W."/>
        </authorList>
    </citation>
    <scope>NUCLEOTIDE SEQUENCE [LARGE SCALE GENOMIC DNA]</scope>
    <source>
        <strain evidence="2 3">DSM 19910</strain>
    </source>
</reference>
<gene>
    <name evidence="2" type="ORF">FC81_GL001183</name>
</gene>
<feature type="transmembrane region" description="Helical" evidence="1">
    <location>
        <begin position="34"/>
        <end position="52"/>
    </location>
</feature>
<proteinExistence type="predicted"/>
<feature type="transmembrane region" description="Helical" evidence="1">
    <location>
        <begin position="64"/>
        <end position="89"/>
    </location>
</feature>
<dbReference type="STRING" id="1423731.FC81_GL001183"/>
<feature type="transmembrane region" description="Helical" evidence="1">
    <location>
        <begin position="219"/>
        <end position="239"/>
    </location>
</feature>
<dbReference type="PATRIC" id="fig|1423731.3.peg.1213"/>
<feature type="transmembrane region" description="Helical" evidence="1">
    <location>
        <begin position="12"/>
        <end position="28"/>
    </location>
</feature>
<accession>A0A0R1M0P5</accession>
<keyword evidence="1" id="KW-1133">Transmembrane helix</keyword>
<dbReference type="Pfam" id="PF04240">
    <property type="entry name" value="Caroten_synth"/>
    <property type="match status" value="1"/>
</dbReference>
<evidence type="ECO:0000313" key="2">
    <source>
        <dbReference type="EMBL" id="KRL01500.1"/>
    </source>
</evidence>
<dbReference type="Proteomes" id="UP000051621">
    <property type="component" value="Unassembled WGS sequence"/>
</dbReference>
<dbReference type="PANTHER" id="PTHR39419:SF1">
    <property type="entry name" value="SLL0814 PROTEIN"/>
    <property type="match status" value="1"/>
</dbReference>
<name>A0A0R1M0P5_9LACO</name>